<keyword evidence="2" id="KW-1185">Reference proteome</keyword>
<proteinExistence type="predicted"/>
<evidence type="ECO:0000313" key="2">
    <source>
        <dbReference type="Proteomes" id="UP000789405"/>
    </source>
</evidence>
<sequence>MYARINSYECPVALKPPMVKQIMSKDGTSTAHIQPNRKNRKKNNIKTILEISNYFEWSWPIEKPHAGFICPHPLSGFGKPNYISLAQIYKLLKSDIEQLQPEYSNYMIP</sequence>
<organism evidence="1 2">
    <name type="scientific">Dentiscutata erythropus</name>
    <dbReference type="NCBI Taxonomy" id="1348616"/>
    <lineage>
        <taxon>Eukaryota</taxon>
        <taxon>Fungi</taxon>
        <taxon>Fungi incertae sedis</taxon>
        <taxon>Mucoromycota</taxon>
        <taxon>Glomeromycotina</taxon>
        <taxon>Glomeromycetes</taxon>
        <taxon>Diversisporales</taxon>
        <taxon>Gigasporaceae</taxon>
        <taxon>Dentiscutata</taxon>
    </lineage>
</organism>
<reference evidence="1" key="1">
    <citation type="submission" date="2021-06" db="EMBL/GenBank/DDBJ databases">
        <authorList>
            <person name="Kallberg Y."/>
            <person name="Tangrot J."/>
            <person name="Rosling A."/>
        </authorList>
    </citation>
    <scope>NUCLEOTIDE SEQUENCE</scope>
    <source>
        <strain evidence="1">MA453B</strain>
    </source>
</reference>
<name>A0A9N9IL49_9GLOM</name>
<dbReference type="AlphaFoldDB" id="A0A9N9IL49"/>
<dbReference type="OrthoDB" id="2360416at2759"/>
<accession>A0A9N9IL49</accession>
<dbReference type="Proteomes" id="UP000789405">
    <property type="component" value="Unassembled WGS sequence"/>
</dbReference>
<evidence type="ECO:0000313" key="1">
    <source>
        <dbReference type="EMBL" id="CAG8740474.1"/>
    </source>
</evidence>
<dbReference type="EMBL" id="CAJVPY010013426">
    <property type="protein sequence ID" value="CAG8740474.1"/>
    <property type="molecule type" value="Genomic_DNA"/>
</dbReference>
<protein>
    <submittedName>
        <fullName evidence="1">539_t:CDS:1</fullName>
    </submittedName>
</protein>
<gene>
    <name evidence="1" type="ORF">DERYTH_LOCUS15959</name>
</gene>
<comment type="caution">
    <text evidence="1">The sequence shown here is derived from an EMBL/GenBank/DDBJ whole genome shotgun (WGS) entry which is preliminary data.</text>
</comment>